<keyword evidence="6" id="KW-0902">Two-component regulatory system</keyword>
<dbReference type="EMBL" id="RFXN01000029">
    <property type="protein sequence ID" value="NBR93853.1"/>
    <property type="molecule type" value="Genomic_DNA"/>
</dbReference>
<protein>
    <recommendedName>
        <fullName evidence="2">histidine kinase</fullName>
        <ecNumber evidence="2">2.7.13.3</ecNumber>
    </recommendedName>
</protein>
<keyword evidence="3" id="KW-0597">Phosphoprotein</keyword>
<dbReference type="InterPro" id="IPR005467">
    <property type="entry name" value="His_kinase_dom"/>
</dbReference>
<dbReference type="InterPro" id="IPR004358">
    <property type="entry name" value="Sig_transdc_His_kin-like_C"/>
</dbReference>
<dbReference type="PANTHER" id="PTHR45453:SF1">
    <property type="entry name" value="PHOSPHATE REGULON SENSOR PROTEIN PHOR"/>
    <property type="match status" value="1"/>
</dbReference>
<dbReference type="SMART" id="SM00388">
    <property type="entry name" value="HisKA"/>
    <property type="match status" value="1"/>
</dbReference>
<evidence type="ECO:0000259" key="7">
    <source>
        <dbReference type="PROSITE" id="PS50109"/>
    </source>
</evidence>
<dbReference type="Proteomes" id="UP000740727">
    <property type="component" value="Unassembled WGS sequence"/>
</dbReference>
<dbReference type="PROSITE" id="PS50109">
    <property type="entry name" value="HIS_KIN"/>
    <property type="match status" value="1"/>
</dbReference>
<evidence type="ECO:0000313" key="8">
    <source>
        <dbReference type="EMBL" id="NBR93853.1"/>
    </source>
</evidence>
<dbReference type="Pfam" id="PF02518">
    <property type="entry name" value="HATPase_c"/>
    <property type="match status" value="1"/>
</dbReference>
<keyword evidence="4" id="KW-0808">Transferase</keyword>
<dbReference type="FunFam" id="3.30.565.10:FF:000006">
    <property type="entry name" value="Sensor histidine kinase WalK"/>
    <property type="match status" value="1"/>
</dbReference>
<reference evidence="8" key="1">
    <citation type="submission" date="2018-10" db="EMBL/GenBank/DDBJ databases">
        <title>Iterative Subtractive Binning of Freshwater Chronoseries Metagenomes Recovers Nearly Complete Genomes from over Four Hundred Novel Species.</title>
        <authorList>
            <person name="Rodriguez-R L.M."/>
            <person name="Tsementzi D."/>
            <person name="Luo C."/>
            <person name="Konstantinidis K.T."/>
        </authorList>
    </citation>
    <scope>NUCLEOTIDE SEQUENCE</scope>
    <source>
        <strain evidence="8">WB5_2A_028</strain>
    </source>
</reference>
<name>A0A965GCN0_9PROT</name>
<dbReference type="EC" id="2.7.13.3" evidence="2"/>
<dbReference type="SUPFAM" id="SSF55874">
    <property type="entry name" value="ATPase domain of HSP90 chaperone/DNA topoisomerase II/histidine kinase"/>
    <property type="match status" value="1"/>
</dbReference>
<dbReference type="GO" id="GO:0004721">
    <property type="term" value="F:phosphoprotein phosphatase activity"/>
    <property type="evidence" value="ECO:0007669"/>
    <property type="project" value="TreeGrafter"/>
</dbReference>
<keyword evidence="5 8" id="KW-0418">Kinase</keyword>
<dbReference type="GO" id="GO:0000155">
    <property type="term" value="F:phosphorelay sensor kinase activity"/>
    <property type="evidence" value="ECO:0007669"/>
    <property type="project" value="InterPro"/>
</dbReference>
<dbReference type="SUPFAM" id="SSF47384">
    <property type="entry name" value="Homodimeric domain of signal transducing histidine kinase"/>
    <property type="match status" value="1"/>
</dbReference>
<evidence type="ECO:0000256" key="2">
    <source>
        <dbReference type="ARBA" id="ARBA00012438"/>
    </source>
</evidence>
<dbReference type="PANTHER" id="PTHR45453">
    <property type="entry name" value="PHOSPHATE REGULON SENSOR PROTEIN PHOR"/>
    <property type="match status" value="1"/>
</dbReference>
<dbReference type="SMART" id="SM00387">
    <property type="entry name" value="HATPase_c"/>
    <property type="match status" value="1"/>
</dbReference>
<evidence type="ECO:0000256" key="6">
    <source>
        <dbReference type="ARBA" id="ARBA00023012"/>
    </source>
</evidence>
<dbReference type="InterPro" id="IPR036097">
    <property type="entry name" value="HisK_dim/P_sf"/>
</dbReference>
<dbReference type="InterPro" id="IPR050351">
    <property type="entry name" value="BphY/WalK/GraS-like"/>
</dbReference>
<dbReference type="Pfam" id="PF00512">
    <property type="entry name" value="HisKA"/>
    <property type="match status" value="1"/>
</dbReference>
<dbReference type="CDD" id="cd00075">
    <property type="entry name" value="HATPase"/>
    <property type="match status" value="1"/>
</dbReference>
<dbReference type="AlphaFoldDB" id="A0A965GCN0"/>
<evidence type="ECO:0000256" key="4">
    <source>
        <dbReference type="ARBA" id="ARBA00022679"/>
    </source>
</evidence>
<dbReference type="Gene3D" id="3.30.565.10">
    <property type="entry name" value="Histidine kinase-like ATPase, C-terminal domain"/>
    <property type="match status" value="1"/>
</dbReference>
<evidence type="ECO:0000256" key="1">
    <source>
        <dbReference type="ARBA" id="ARBA00000085"/>
    </source>
</evidence>
<evidence type="ECO:0000313" key="9">
    <source>
        <dbReference type="Proteomes" id="UP000740727"/>
    </source>
</evidence>
<proteinExistence type="predicted"/>
<feature type="domain" description="Histidine kinase" evidence="7">
    <location>
        <begin position="137"/>
        <end position="353"/>
    </location>
</feature>
<dbReference type="InterPro" id="IPR003661">
    <property type="entry name" value="HisK_dim/P_dom"/>
</dbReference>
<gene>
    <name evidence="8" type="ORF">EBT44_03275</name>
</gene>
<dbReference type="GO" id="GO:0016036">
    <property type="term" value="P:cellular response to phosphate starvation"/>
    <property type="evidence" value="ECO:0007669"/>
    <property type="project" value="TreeGrafter"/>
</dbReference>
<comment type="caution">
    <text evidence="8">The sequence shown here is derived from an EMBL/GenBank/DDBJ whole genome shotgun (WGS) entry which is preliminary data.</text>
</comment>
<accession>A0A965GCN0</accession>
<dbReference type="InterPro" id="IPR003594">
    <property type="entry name" value="HATPase_dom"/>
</dbReference>
<dbReference type="PRINTS" id="PR00344">
    <property type="entry name" value="BCTRLSENSOR"/>
</dbReference>
<sequence length="363" mass="39653">MGRSWFTAKRQDPTAATQSGVASSELLAVLENLDSISILFSGAEGIIHSTSEATQIGILRNGRVVSEELLALIRVVRRTGQFQEGHIELPTTGLSEKVSNLRVRVVPLNDSGMILVLIDDVSEAQRVDAVRRDFVANISHELKTPIGALSLLSEAVAASNDEPEMVRHFAGKMSVTAKRLTELVQQIITLSKLQDNNPLREFEIVDVGDLVNDAIAQSQTSAESRQIILTSEISSDLKLSGDREQLVMAFHNLIENAINYSPEKTKVNILVDSDTTSIFVIVKDQGIGIPESDLERIFERFYRVDPARSRETGGTGLGLSIVKHVASIHGGEVNVWSKPGEGSSFTMKFPQILISQIEQGAEQ</sequence>
<dbReference type="GO" id="GO:0005886">
    <property type="term" value="C:plasma membrane"/>
    <property type="evidence" value="ECO:0007669"/>
    <property type="project" value="TreeGrafter"/>
</dbReference>
<evidence type="ECO:0000256" key="3">
    <source>
        <dbReference type="ARBA" id="ARBA00022553"/>
    </source>
</evidence>
<dbReference type="Gene3D" id="1.10.287.130">
    <property type="match status" value="1"/>
</dbReference>
<dbReference type="InterPro" id="IPR036890">
    <property type="entry name" value="HATPase_C_sf"/>
</dbReference>
<evidence type="ECO:0000256" key="5">
    <source>
        <dbReference type="ARBA" id="ARBA00022777"/>
    </source>
</evidence>
<comment type="catalytic activity">
    <reaction evidence="1">
        <text>ATP + protein L-histidine = ADP + protein N-phospho-L-histidine.</text>
        <dbReference type="EC" id="2.7.13.3"/>
    </reaction>
</comment>
<organism evidence="8 9">
    <name type="scientific">Candidatus Fonsibacter lacus</name>
    <dbReference type="NCBI Taxonomy" id="2576439"/>
    <lineage>
        <taxon>Bacteria</taxon>
        <taxon>Pseudomonadati</taxon>
        <taxon>Pseudomonadota</taxon>
        <taxon>Alphaproteobacteria</taxon>
        <taxon>Candidatus Pelagibacterales</taxon>
        <taxon>Candidatus Pelagibacterales incertae sedis</taxon>
        <taxon>Candidatus Fonsibacter</taxon>
    </lineage>
</organism>
<dbReference type="CDD" id="cd00082">
    <property type="entry name" value="HisKA"/>
    <property type="match status" value="1"/>
</dbReference>